<dbReference type="Proteomes" id="UP001194468">
    <property type="component" value="Unassembled WGS sequence"/>
</dbReference>
<gene>
    <name evidence="2" type="ORF">L210DRAFT_3470126</name>
</gene>
<dbReference type="InterPro" id="IPR053183">
    <property type="entry name" value="ASL1"/>
</dbReference>
<dbReference type="Pfam" id="PF11790">
    <property type="entry name" value="Glyco_hydro_cc"/>
    <property type="match status" value="1"/>
</dbReference>
<dbReference type="Gene3D" id="3.20.20.80">
    <property type="entry name" value="Glycosidases"/>
    <property type="match status" value="1"/>
</dbReference>
<evidence type="ECO:0000313" key="2">
    <source>
        <dbReference type="EMBL" id="KAF8450820.1"/>
    </source>
</evidence>
<dbReference type="PANTHER" id="PTHR34154:SF3">
    <property type="entry name" value="ALKALI-SENSITIVE LINKAGE PROTEIN 1"/>
    <property type="match status" value="1"/>
</dbReference>
<dbReference type="AlphaFoldDB" id="A0AAD4C713"/>
<accession>A0AAD4C713</accession>
<dbReference type="EMBL" id="WHUW01000002">
    <property type="protein sequence ID" value="KAF8450820.1"/>
    <property type="molecule type" value="Genomic_DNA"/>
</dbReference>
<dbReference type="PANTHER" id="PTHR34154">
    <property type="entry name" value="ALKALI-SENSITIVE LINKAGE PROTEIN 1"/>
    <property type="match status" value="1"/>
</dbReference>
<proteinExistence type="predicted"/>
<feature type="domain" description="Asl1-like glycosyl hydrolase catalytic" evidence="1">
    <location>
        <begin position="2"/>
        <end position="202"/>
    </location>
</feature>
<reference evidence="2" key="1">
    <citation type="submission" date="2019-10" db="EMBL/GenBank/DDBJ databases">
        <authorList>
            <consortium name="DOE Joint Genome Institute"/>
            <person name="Kuo A."/>
            <person name="Miyauchi S."/>
            <person name="Kiss E."/>
            <person name="Drula E."/>
            <person name="Kohler A."/>
            <person name="Sanchez-Garcia M."/>
            <person name="Andreopoulos B."/>
            <person name="Barry K.W."/>
            <person name="Bonito G."/>
            <person name="Buee M."/>
            <person name="Carver A."/>
            <person name="Chen C."/>
            <person name="Cichocki N."/>
            <person name="Clum A."/>
            <person name="Culley D."/>
            <person name="Crous P.W."/>
            <person name="Fauchery L."/>
            <person name="Girlanda M."/>
            <person name="Hayes R."/>
            <person name="Keri Z."/>
            <person name="LaButti K."/>
            <person name="Lipzen A."/>
            <person name="Lombard V."/>
            <person name="Magnuson J."/>
            <person name="Maillard F."/>
            <person name="Morin E."/>
            <person name="Murat C."/>
            <person name="Nolan M."/>
            <person name="Ohm R."/>
            <person name="Pangilinan J."/>
            <person name="Pereira M."/>
            <person name="Perotto S."/>
            <person name="Peter M."/>
            <person name="Riley R."/>
            <person name="Sitrit Y."/>
            <person name="Stielow B."/>
            <person name="Szollosi G."/>
            <person name="Zifcakova L."/>
            <person name="Stursova M."/>
            <person name="Spatafora J.W."/>
            <person name="Tedersoo L."/>
            <person name="Vaario L.-M."/>
            <person name="Yamada A."/>
            <person name="Yan M."/>
            <person name="Wang P."/>
            <person name="Xu J."/>
            <person name="Bruns T."/>
            <person name="Baldrian P."/>
            <person name="Vilgalys R."/>
            <person name="Henrissat B."/>
            <person name="Grigoriev I.V."/>
            <person name="Hibbett D."/>
            <person name="Nagy L.G."/>
            <person name="Martin F.M."/>
        </authorList>
    </citation>
    <scope>NUCLEOTIDE SEQUENCE</scope>
    <source>
        <strain evidence="2">BED1</strain>
    </source>
</reference>
<dbReference type="InterPro" id="IPR024655">
    <property type="entry name" value="Asl1_glyco_hydro_catalytic"/>
</dbReference>
<comment type="caution">
    <text evidence="2">The sequence shown here is derived from an EMBL/GenBank/DDBJ whole genome shotgun (WGS) entry which is preliminary data.</text>
</comment>
<dbReference type="GO" id="GO:0071966">
    <property type="term" value="P:fungal-type cell wall polysaccharide metabolic process"/>
    <property type="evidence" value="ECO:0007669"/>
    <property type="project" value="TreeGrafter"/>
</dbReference>
<dbReference type="GO" id="GO:0009277">
    <property type="term" value="C:fungal-type cell wall"/>
    <property type="evidence" value="ECO:0007669"/>
    <property type="project" value="TreeGrafter"/>
</dbReference>
<dbReference type="InterPro" id="IPR017853">
    <property type="entry name" value="GH"/>
</dbReference>
<protein>
    <recommendedName>
        <fullName evidence="1">Asl1-like glycosyl hydrolase catalytic domain-containing protein</fullName>
    </recommendedName>
</protein>
<dbReference type="SUPFAM" id="SSF51445">
    <property type="entry name" value="(Trans)glycosidases"/>
    <property type="match status" value="1"/>
</dbReference>
<name>A0AAD4C713_BOLED</name>
<sequence>MPMLWGRDNVTSFQDTVHPGYGTFVLGPNEPDQIHQSNMSPSEAYGIWMEYINPLAAQGYTLISPACTDNDNSFTWYQTFFNLCYAPGSGCIVNMLAFHSYNTDPQHLITYANKFHDAFGLDVIISEFADEDYNNGPQADQDALWNYAGTVKDFVNNTPWIKMAFPFGLVAPSDLGNADINVNALNGLIDWSGNPTPLAEFYFNP</sequence>
<organism evidence="2 3">
    <name type="scientific">Boletus edulis BED1</name>
    <dbReference type="NCBI Taxonomy" id="1328754"/>
    <lineage>
        <taxon>Eukaryota</taxon>
        <taxon>Fungi</taxon>
        <taxon>Dikarya</taxon>
        <taxon>Basidiomycota</taxon>
        <taxon>Agaricomycotina</taxon>
        <taxon>Agaricomycetes</taxon>
        <taxon>Agaricomycetidae</taxon>
        <taxon>Boletales</taxon>
        <taxon>Boletineae</taxon>
        <taxon>Boletaceae</taxon>
        <taxon>Boletoideae</taxon>
        <taxon>Boletus</taxon>
    </lineage>
</organism>
<keyword evidence="3" id="KW-1185">Reference proteome</keyword>
<evidence type="ECO:0000313" key="3">
    <source>
        <dbReference type="Proteomes" id="UP001194468"/>
    </source>
</evidence>
<reference evidence="2" key="2">
    <citation type="journal article" date="2020" name="Nat. Commun.">
        <title>Large-scale genome sequencing of mycorrhizal fungi provides insights into the early evolution of symbiotic traits.</title>
        <authorList>
            <person name="Miyauchi S."/>
            <person name="Kiss E."/>
            <person name="Kuo A."/>
            <person name="Drula E."/>
            <person name="Kohler A."/>
            <person name="Sanchez-Garcia M."/>
            <person name="Morin E."/>
            <person name="Andreopoulos B."/>
            <person name="Barry K.W."/>
            <person name="Bonito G."/>
            <person name="Buee M."/>
            <person name="Carver A."/>
            <person name="Chen C."/>
            <person name="Cichocki N."/>
            <person name="Clum A."/>
            <person name="Culley D."/>
            <person name="Crous P.W."/>
            <person name="Fauchery L."/>
            <person name="Girlanda M."/>
            <person name="Hayes R.D."/>
            <person name="Keri Z."/>
            <person name="LaButti K."/>
            <person name="Lipzen A."/>
            <person name="Lombard V."/>
            <person name="Magnuson J."/>
            <person name="Maillard F."/>
            <person name="Murat C."/>
            <person name="Nolan M."/>
            <person name="Ohm R.A."/>
            <person name="Pangilinan J."/>
            <person name="Pereira M.F."/>
            <person name="Perotto S."/>
            <person name="Peter M."/>
            <person name="Pfister S."/>
            <person name="Riley R."/>
            <person name="Sitrit Y."/>
            <person name="Stielow J.B."/>
            <person name="Szollosi G."/>
            <person name="Zifcakova L."/>
            <person name="Stursova M."/>
            <person name="Spatafora J.W."/>
            <person name="Tedersoo L."/>
            <person name="Vaario L.M."/>
            <person name="Yamada A."/>
            <person name="Yan M."/>
            <person name="Wang P."/>
            <person name="Xu J."/>
            <person name="Bruns T."/>
            <person name="Baldrian P."/>
            <person name="Vilgalys R."/>
            <person name="Dunand C."/>
            <person name="Henrissat B."/>
            <person name="Grigoriev I.V."/>
            <person name="Hibbett D."/>
            <person name="Nagy L.G."/>
            <person name="Martin F.M."/>
        </authorList>
    </citation>
    <scope>NUCLEOTIDE SEQUENCE</scope>
    <source>
        <strain evidence="2">BED1</strain>
    </source>
</reference>
<evidence type="ECO:0000259" key="1">
    <source>
        <dbReference type="Pfam" id="PF11790"/>
    </source>
</evidence>